<dbReference type="CDD" id="cd01991">
    <property type="entry name" value="Asn_synthase_B_C"/>
    <property type="match status" value="1"/>
</dbReference>
<dbReference type="PANTHER" id="PTHR43284:SF1">
    <property type="entry name" value="ASPARAGINE SYNTHETASE"/>
    <property type="match status" value="1"/>
</dbReference>
<keyword evidence="3" id="KW-0067">ATP-binding</keyword>
<evidence type="ECO:0000313" key="6">
    <source>
        <dbReference type="EMBL" id="SUZ99614.1"/>
    </source>
</evidence>
<comment type="similarity">
    <text evidence="1">Belongs to the asparagine synthetase family.</text>
</comment>
<dbReference type="InterPro" id="IPR001962">
    <property type="entry name" value="Asn_synthase"/>
</dbReference>
<evidence type="ECO:0000256" key="2">
    <source>
        <dbReference type="ARBA" id="ARBA00022741"/>
    </source>
</evidence>
<dbReference type="InterPro" id="IPR033738">
    <property type="entry name" value="AsnB_N"/>
</dbReference>
<dbReference type="AlphaFoldDB" id="A0A381S811"/>
<organism evidence="6">
    <name type="scientific">marine metagenome</name>
    <dbReference type="NCBI Taxonomy" id="408172"/>
    <lineage>
        <taxon>unclassified sequences</taxon>
        <taxon>metagenomes</taxon>
        <taxon>ecological metagenomes</taxon>
    </lineage>
</organism>
<dbReference type="SUPFAM" id="SSF52402">
    <property type="entry name" value="Adenine nucleotide alpha hydrolases-like"/>
    <property type="match status" value="1"/>
</dbReference>
<dbReference type="Gene3D" id="3.60.20.10">
    <property type="entry name" value="Glutamine Phosphoribosylpyrophosphate, subunit 1, domain 1"/>
    <property type="match status" value="1"/>
</dbReference>
<dbReference type="EMBL" id="UINC01002721">
    <property type="protein sequence ID" value="SUZ99614.1"/>
    <property type="molecule type" value="Genomic_DNA"/>
</dbReference>
<evidence type="ECO:0000259" key="5">
    <source>
        <dbReference type="PROSITE" id="PS51278"/>
    </source>
</evidence>
<evidence type="ECO:0000256" key="4">
    <source>
        <dbReference type="ARBA" id="ARBA00022962"/>
    </source>
</evidence>
<dbReference type="GO" id="GO:0006529">
    <property type="term" value="P:asparagine biosynthetic process"/>
    <property type="evidence" value="ECO:0007669"/>
    <property type="project" value="InterPro"/>
</dbReference>
<dbReference type="PIRSF" id="PIRSF001589">
    <property type="entry name" value="Asn_synthetase_glu-h"/>
    <property type="match status" value="1"/>
</dbReference>
<dbReference type="InterPro" id="IPR006426">
    <property type="entry name" value="Asn_synth_AEB"/>
</dbReference>
<dbReference type="Gene3D" id="3.40.50.620">
    <property type="entry name" value="HUPs"/>
    <property type="match status" value="2"/>
</dbReference>
<dbReference type="CDD" id="cd00712">
    <property type="entry name" value="AsnB"/>
    <property type="match status" value="1"/>
</dbReference>
<dbReference type="Pfam" id="PF00733">
    <property type="entry name" value="Asn_synthase"/>
    <property type="match status" value="1"/>
</dbReference>
<keyword evidence="2" id="KW-0547">Nucleotide-binding</keyword>
<accession>A0A381S811</accession>
<dbReference type="InterPro" id="IPR014729">
    <property type="entry name" value="Rossmann-like_a/b/a_fold"/>
</dbReference>
<feature type="domain" description="Glutamine amidotransferase type-2" evidence="5">
    <location>
        <begin position="2"/>
        <end position="220"/>
    </location>
</feature>
<dbReference type="GO" id="GO:0005524">
    <property type="term" value="F:ATP binding"/>
    <property type="evidence" value="ECO:0007669"/>
    <property type="project" value="UniProtKB-KW"/>
</dbReference>
<evidence type="ECO:0000256" key="1">
    <source>
        <dbReference type="ARBA" id="ARBA00005752"/>
    </source>
</evidence>
<dbReference type="Pfam" id="PF13537">
    <property type="entry name" value="GATase_7"/>
    <property type="match status" value="1"/>
</dbReference>
<dbReference type="SUPFAM" id="SSF56235">
    <property type="entry name" value="N-terminal nucleophile aminohydrolases (Ntn hydrolases)"/>
    <property type="match status" value="1"/>
</dbReference>
<dbReference type="GO" id="GO:0005829">
    <property type="term" value="C:cytosol"/>
    <property type="evidence" value="ECO:0007669"/>
    <property type="project" value="TreeGrafter"/>
</dbReference>
<dbReference type="GO" id="GO:0004066">
    <property type="term" value="F:asparagine synthase (glutamine-hydrolyzing) activity"/>
    <property type="evidence" value="ECO:0007669"/>
    <property type="project" value="InterPro"/>
</dbReference>
<protein>
    <recommendedName>
        <fullName evidence="5">Glutamine amidotransferase type-2 domain-containing protein</fullName>
    </recommendedName>
</protein>
<keyword evidence="4" id="KW-0315">Glutamine amidotransferase</keyword>
<dbReference type="InterPro" id="IPR029055">
    <property type="entry name" value="Ntn_hydrolases_N"/>
</dbReference>
<evidence type="ECO:0000256" key="3">
    <source>
        <dbReference type="ARBA" id="ARBA00022840"/>
    </source>
</evidence>
<proteinExistence type="inferred from homology"/>
<dbReference type="PROSITE" id="PS51278">
    <property type="entry name" value="GATASE_TYPE_2"/>
    <property type="match status" value="1"/>
</dbReference>
<sequence>MCGIAGIFDNNSKKSSESLTKGLQMMLDAIKHRGPDDRGEKKIGPKNGINIYLGHQRLSIIDPSQGGHQPMSNNDSTLWISTNSEIYNYRELKDDLEHEYNFRSKSDTEVLLRSYEVWGLDCLKKIRGMFAFAIWDDTNNKLILARDRIGIKPLYYFSKNNIFIFSSELRAILASKIDKPGINPTGIFQYLSYGRMGSIDSILDSIMELPPGHFLVADKHGIKVQKYWDPFNENKLEQSPTKIVQRIGSCLDEVARQHLVSDVPIGAFLSGGIDSSAVVSMITANTSTPIRTISVTFQDKDYDESKYSSLFANHLGTNHHELLLSERDLIENLSPALASMDQPTVDGINTYMVSQAAKNMGLKVALSGLGGDELFAGYNSFSLVPRLNKIKKILNSLPTGLRKQLSNLASRLMPPSDKSAKLNHLIKGQYNGAHVYFLFRSLFCEQELGSLFSDPLILKKEITKNLNRTQELIDSHSRLSPVDLVSYLEMTHYMATTLLRDTDMMSMAHGLEIRVPLLDHKLVELMFSIPSNMKIKQGIPKPLLVNSLTRKLPEFIVRRKKMGFTLPFEVWMRGEMRPEIESVLLSRSEKLPDFISQDGVKKIWSNFLDKRCSWSRPWSLYVLKKWIDKNL</sequence>
<dbReference type="InterPro" id="IPR051786">
    <property type="entry name" value="ASN_synthetase/amidase"/>
</dbReference>
<gene>
    <name evidence="6" type="ORF">METZ01_LOCUS52468</name>
</gene>
<dbReference type="InterPro" id="IPR017932">
    <property type="entry name" value="GATase_2_dom"/>
</dbReference>
<dbReference type="PANTHER" id="PTHR43284">
    <property type="entry name" value="ASPARAGINE SYNTHETASE (GLUTAMINE-HYDROLYZING)"/>
    <property type="match status" value="1"/>
</dbReference>
<dbReference type="NCBIfam" id="TIGR01536">
    <property type="entry name" value="asn_synth_AEB"/>
    <property type="match status" value="1"/>
</dbReference>
<name>A0A381S811_9ZZZZ</name>
<reference evidence="6" key="1">
    <citation type="submission" date="2018-05" db="EMBL/GenBank/DDBJ databases">
        <authorList>
            <person name="Lanie J.A."/>
            <person name="Ng W.-L."/>
            <person name="Kazmierczak K.M."/>
            <person name="Andrzejewski T.M."/>
            <person name="Davidsen T.M."/>
            <person name="Wayne K.J."/>
            <person name="Tettelin H."/>
            <person name="Glass J.I."/>
            <person name="Rusch D."/>
            <person name="Podicherti R."/>
            <person name="Tsui H.-C.T."/>
            <person name="Winkler M.E."/>
        </authorList>
    </citation>
    <scope>NUCLEOTIDE SEQUENCE</scope>
</reference>